<protein>
    <recommendedName>
        <fullName evidence="3">Polysaccharide deacetylase</fullName>
    </recommendedName>
</protein>
<evidence type="ECO:0000313" key="2">
    <source>
        <dbReference type="Proteomes" id="UP001629260"/>
    </source>
</evidence>
<dbReference type="Gene3D" id="3.20.20.370">
    <property type="entry name" value="Glycoside hydrolase/deacetylase"/>
    <property type="match status" value="1"/>
</dbReference>
<gene>
    <name evidence="1" type="ORF">ABS764_04035</name>
</gene>
<accession>A0ABW8XS38</accession>
<organism evidence="1 2">
    <name type="scientific">Flavobacterium plantiphilum</name>
    <dbReference type="NCBI Taxonomy" id="3163297"/>
    <lineage>
        <taxon>Bacteria</taxon>
        <taxon>Pseudomonadati</taxon>
        <taxon>Bacteroidota</taxon>
        <taxon>Flavobacteriia</taxon>
        <taxon>Flavobacteriales</taxon>
        <taxon>Flavobacteriaceae</taxon>
        <taxon>Flavobacterium</taxon>
    </lineage>
</organism>
<dbReference type="RefSeq" id="WP_408080228.1">
    <property type="nucleotide sequence ID" value="NZ_JBELQA010000002.1"/>
</dbReference>
<comment type="caution">
    <text evidence="1">The sequence shown here is derived from an EMBL/GenBank/DDBJ whole genome shotgun (WGS) entry which is preliminary data.</text>
</comment>
<dbReference type="EMBL" id="JBELQA010000002">
    <property type="protein sequence ID" value="MFL9830013.1"/>
    <property type="molecule type" value="Genomic_DNA"/>
</dbReference>
<evidence type="ECO:0008006" key="3">
    <source>
        <dbReference type="Google" id="ProtNLM"/>
    </source>
</evidence>
<sequence length="141" mass="15595">MKKAISSAIVTLFLISGCQQRKNTVAEKEVSITENSTPAKQEPRLVANNAAAILAKKEVPVLCYHNIRDFSESAGEMTKTYTVKPANFAEQMKALADAGYHSILPDQLYDYLVYNKALPEKPVMILLTIPEQNNTVLAQPK</sequence>
<dbReference type="PANTHER" id="PTHR34216">
    <property type="match status" value="1"/>
</dbReference>
<dbReference type="PROSITE" id="PS51257">
    <property type="entry name" value="PROKAR_LIPOPROTEIN"/>
    <property type="match status" value="1"/>
</dbReference>
<name>A0ABW8XS38_9FLAO</name>
<keyword evidence="2" id="KW-1185">Reference proteome</keyword>
<dbReference type="PANTHER" id="PTHR34216:SF3">
    <property type="entry name" value="POLY-BETA-1,6-N-ACETYL-D-GLUCOSAMINE N-DEACETYLASE"/>
    <property type="match status" value="1"/>
</dbReference>
<dbReference type="InterPro" id="IPR051398">
    <property type="entry name" value="Polysacch_Deacetylase"/>
</dbReference>
<reference evidence="1 2" key="1">
    <citation type="submission" date="2024-06" db="EMBL/GenBank/DDBJ databases">
        <authorList>
            <person name="Kaempfer P."/>
            <person name="Viver T."/>
        </authorList>
    </citation>
    <scope>NUCLEOTIDE SEQUENCE [LARGE SCALE GENOMIC DNA]</scope>
    <source>
        <strain evidence="1 2">ST-87</strain>
    </source>
</reference>
<evidence type="ECO:0000313" key="1">
    <source>
        <dbReference type="EMBL" id="MFL9830013.1"/>
    </source>
</evidence>
<proteinExistence type="predicted"/>
<dbReference type="Proteomes" id="UP001629260">
    <property type="component" value="Unassembled WGS sequence"/>
</dbReference>